<comment type="caution">
    <text evidence="1">The sequence shown here is derived from an EMBL/GenBank/DDBJ whole genome shotgun (WGS) entry which is preliminary data.</text>
</comment>
<proteinExistence type="predicted"/>
<dbReference type="EMBL" id="VSSQ01043411">
    <property type="protein sequence ID" value="MPM97091.1"/>
    <property type="molecule type" value="Genomic_DNA"/>
</dbReference>
<evidence type="ECO:0000313" key="1">
    <source>
        <dbReference type="EMBL" id="MPM97091.1"/>
    </source>
</evidence>
<protein>
    <submittedName>
        <fullName evidence="1">Uncharacterized protein</fullName>
    </submittedName>
</protein>
<accession>A0A645E6A5</accession>
<dbReference type="AlphaFoldDB" id="A0A645E6A5"/>
<name>A0A645E6A5_9ZZZZ</name>
<organism evidence="1">
    <name type="scientific">bioreactor metagenome</name>
    <dbReference type="NCBI Taxonomy" id="1076179"/>
    <lineage>
        <taxon>unclassified sequences</taxon>
        <taxon>metagenomes</taxon>
        <taxon>ecological metagenomes</taxon>
    </lineage>
</organism>
<reference evidence="1" key="1">
    <citation type="submission" date="2019-08" db="EMBL/GenBank/DDBJ databases">
        <authorList>
            <person name="Kucharzyk K."/>
            <person name="Murdoch R.W."/>
            <person name="Higgins S."/>
            <person name="Loffler F."/>
        </authorList>
    </citation>
    <scope>NUCLEOTIDE SEQUENCE</scope>
</reference>
<gene>
    <name evidence="1" type="ORF">SDC9_144264</name>
</gene>
<sequence length="56" mass="5994">MDVEIDEAGGNIQGGFAIPDRFIGSDLVGINSFDDSLFQAQGAFFNPVGVDQKIIF</sequence>